<keyword evidence="8 9" id="KW-0472">Membrane</keyword>
<dbReference type="Pfam" id="PF00664">
    <property type="entry name" value="ABC_membrane"/>
    <property type="match status" value="2"/>
</dbReference>
<dbReference type="PROSITE" id="PS00211">
    <property type="entry name" value="ABC_TRANSPORTER_1"/>
    <property type="match status" value="2"/>
</dbReference>
<dbReference type="PANTHER" id="PTHR24223">
    <property type="entry name" value="ATP-BINDING CASSETTE SUB-FAMILY C"/>
    <property type="match status" value="1"/>
</dbReference>
<dbReference type="CDD" id="cd03250">
    <property type="entry name" value="ABCC_MRP_domain1"/>
    <property type="match status" value="1"/>
</dbReference>
<dbReference type="SUPFAM" id="SSF52540">
    <property type="entry name" value="P-loop containing nucleoside triphosphate hydrolases"/>
    <property type="match status" value="2"/>
</dbReference>
<dbReference type="CDD" id="cd03244">
    <property type="entry name" value="ABCC_MRP_domain2"/>
    <property type="match status" value="1"/>
</dbReference>
<feature type="transmembrane region" description="Helical" evidence="9">
    <location>
        <begin position="442"/>
        <end position="460"/>
    </location>
</feature>
<dbReference type="PROSITE" id="PS50929">
    <property type="entry name" value="ABC_TM1F"/>
    <property type="match status" value="2"/>
</dbReference>
<feature type="transmembrane region" description="Helical" evidence="9">
    <location>
        <begin position="1082"/>
        <end position="1105"/>
    </location>
</feature>
<evidence type="ECO:0000313" key="12">
    <source>
        <dbReference type="EMBL" id="KAJ7750388.1"/>
    </source>
</evidence>
<dbReference type="Gene3D" id="3.40.50.300">
    <property type="entry name" value="P-loop containing nucleotide triphosphate hydrolases"/>
    <property type="match status" value="2"/>
</dbReference>
<feature type="transmembrane region" description="Helical" evidence="9">
    <location>
        <begin position="132"/>
        <end position="154"/>
    </location>
</feature>
<keyword evidence="5" id="KW-0547">Nucleotide-binding</keyword>
<keyword evidence="3 9" id="KW-0812">Transmembrane</keyword>
<dbReference type="InterPro" id="IPR003439">
    <property type="entry name" value="ABC_transporter-like_ATP-bd"/>
</dbReference>
<evidence type="ECO:0000259" key="10">
    <source>
        <dbReference type="PROSITE" id="PS50893"/>
    </source>
</evidence>
<comment type="subcellular location">
    <subcellularLocation>
        <location evidence="1">Membrane</location>
        <topology evidence="1">Multi-pass membrane protein</topology>
    </subcellularLocation>
</comment>
<dbReference type="PANTHER" id="PTHR24223:SF356">
    <property type="entry name" value="ATP-BINDING CASSETTE TRANSPORTER ABC4"/>
    <property type="match status" value="1"/>
</dbReference>
<evidence type="ECO:0000259" key="11">
    <source>
        <dbReference type="PROSITE" id="PS50929"/>
    </source>
</evidence>
<keyword evidence="7 9" id="KW-1133">Transmembrane helix</keyword>
<sequence length="1518" mass="168531">MDDTRAEGLLQLTPWSSVSHLSLWSSVWTQSLFIPLYSVAISGVLLVAHMSLAWIFSTRRTALPEATENPHTLKLGGRSGESNIAFNLARLIACLSLLGLTIVASMFPETDGKGVWIPDPLLSMPTLSEADWLNVGMSITFLYASLLALGSLAVTLRWRNVLARHLQSVLLVACGVYFYRDIYPLATVANTPRDLSEGWLLWARVALLGMIAIVLPLVEPRQYTPVDPLNPMPVPNAEQTASILSLVLYFFLDHVIFLAYRLPSLSHDMLPPLSDYDYAQYLKTRSFRYMDVFSGAKRRHIVFAILRVFRVEYAILALTTAAQVVANFLSPIGVNRLLNYIETNGKDATYRPWIWILWLFLGPTMRSITNHWYVFIVTRTLVRVESIITQLVFEHALRIRCNIETSTDSGIGKTSRTSQNLVGKLNNLVTSDLQNITEAKDFMLLFVYFPLQLGFCIWFLHTVLGWSAFVGLAAIILMLPVPGYIGQWVQTVQRELSKKTDSRMQSVSETMNLLRMIKLFAWQRKTGEQVDSKREIELSVLWKRRLVDMVHSIMNLIIPVFTMIATFSTYVSTIIMKQELNASKVFSSMTVFDMLRSSLQLVFLSITQLMAGKVSLDRVDDFLRNTELLDKFSDESSEVITSSIQNCPDPDVIGFHKCCFTWSTTSDLSAPDGRNFVLRINDLIFRRGGLNIILGQTGSGKSSILMALLGEMHLVPSSNSWFNLPRSAGVAYAAQEAWVQNETIRSNITFGAKEFDQDRYAKVIHQCCLERDLELFAAGDDTEVGERGQNMSGGQKARISLARALFSTAEIILLDDIFASLDVHTANWIVDKCFNGDLITGRTVILVTHNVALVKPYAQFAVSLSQDGQITSQGSIADALISDRALLARAALENELLEMQKEKNGKGAPAAKETKPPSSGKLMVEEEIDIGRVSWSSIHLYLRGLDGGHPLLFFPAFVIGLFLSSFSSNFQTWYLGQWASQYDTHPASEVPVFHYLGNYGCILVFALVMYCASYLLYMFGIIRASRTIHRQLIDSVLGTTLRWLDVTPTSRVIARCTQDIRAVDNSVSRALWTLSDLTSLMLVKFGAVVLFTPVFFAPAIGLFALGGWCGRVYMAAQISVKRDMSNARAPVLGHFGAAMAGLTSIRAYAQEPAFIAEMQERINHYTRSARVFYNLNRWVAVRLELLGTLFTTALAAYLVYFQKQEASNAGFSLTMTLGFSGMILVWIRCFNDFEVQSNSLERIQRYLVIEQEPAPTLEGKPPAYWPASGNLRVDNLSARYSADGPEVLRDISFQLEAGEHVGVVGRTGSGKSSLTLALLRAIPTEGNVYYDGISTGSINLDALRANITIIPQSPELLAGSLRHNLDFLAQHDDAVLHAAMRAVGLGGEDGITLDTPIATGGRSLSVGERQLVALARALVRGSKIIIMDEATSAIDYQRDTAIQAALRRELGGDVTLITVAHRLQSVIDADKVMVLDAGRIVELGGPKDLLRDTDGRFRALVDESEERDALYAAVSLQI</sequence>
<feature type="domain" description="ABC transmembrane type-1" evidence="11">
    <location>
        <begin position="314"/>
        <end position="611"/>
    </location>
</feature>
<protein>
    <recommendedName>
        <fullName evidence="14">P-loop containing nucleoside triphosphate hydrolase protein</fullName>
    </recommendedName>
</protein>
<feature type="transmembrane region" description="Helical" evidence="9">
    <location>
        <begin position="199"/>
        <end position="218"/>
    </location>
</feature>
<feature type="transmembrane region" description="Helical" evidence="9">
    <location>
        <begin position="88"/>
        <end position="107"/>
    </location>
</feature>
<keyword evidence="6" id="KW-0067">ATP-binding</keyword>
<proteinExistence type="predicted"/>
<evidence type="ECO:0000256" key="5">
    <source>
        <dbReference type="ARBA" id="ARBA00022741"/>
    </source>
</evidence>
<feature type="transmembrane region" description="Helical" evidence="9">
    <location>
        <begin position="161"/>
        <end position="179"/>
    </location>
</feature>
<feature type="transmembrane region" description="Helical" evidence="9">
    <location>
        <begin position="1179"/>
        <end position="1201"/>
    </location>
</feature>
<dbReference type="Gene3D" id="1.20.1560.10">
    <property type="entry name" value="ABC transporter type 1, transmembrane domain"/>
    <property type="match status" value="2"/>
</dbReference>
<dbReference type="SMART" id="SM00382">
    <property type="entry name" value="AAA"/>
    <property type="match status" value="2"/>
</dbReference>
<evidence type="ECO:0000256" key="6">
    <source>
        <dbReference type="ARBA" id="ARBA00022840"/>
    </source>
</evidence>
<feature type="domain" description="ABC transporter" evidence="10">
    <location>
        <begin position="663"/>
        <end position="892"/>
    </location>
</feature>
<comment type="caution">
    <text evidence="12">The sequence shown here is derived from an EMBL/GenBank/DDBJ whole genome shotgun (WGS) entry which is preliminary data.</text>
</comment>
<dbReference type="GO" id="GO:0016887">
    <property type="term" value="F:ATP hydrolysis activity"/>
    <property type="evidence" value="ECO:0007669"/>
    <property type="project" value="InterPro"/>
</dbReference>
<dbReference type="EMBL" id="JARJLG010000082">
    <property type="protein sequence ID" value="KAJ7750388.1"/>
    <property type="molecule type" value="Genomic_DNA"/>
</dbReference>
<dbReference type="Pfam" id="PF00005">
    <property type="entry name" value="ABC_tran"/>
    <property type="match status" value="2"/>
</dbReference>
<evidence type="ECO:0000256" key="9">
    <source>
        <dbReference type="SAM" id="Phobius"/>
    </source>
</evidence>
<dbReference type="GO" id="GO:0140359">
    <property type="term" value="F:ABC-type transporter activity"/>
    <property type="evidence" value="ECO:0007669"/>
    <property type="project" value="InterPro"/>
</dbReference>
<feature type="transmembrane region" description="Helical" evidence="9">
    <location>
        <begin position="239"/>
        <end position="260"/>
    </location>
</feature>
<keyword evidence="2" id="KW-0813">Transport</keyword>
<dbReference type="GO" id="GO:0016020">
    <property type="term" value="C:membrane"/>
    <property type="evidence" value="ECO:0007669"/>
    <property type="project" value="UniProtKB-SubCell"/>
</dbReference>
<feature type="transmembrane region" description="Helical" evidence="9">
    <location>
        <begin position="951"/>
        <end position="976"/>
    </location>
</feature>
<feature type="transmembrane region" description="Helical" evidence="9">
    <location>
        <begin position="466"/>
        <end position="489"/>
    </location>
</feature>
<feature type="domain" description="ABC transmembrane type-1" evidence="11">
    <location>
        <begin position="958"/>
        <end position="1223"/>
    </location>
</feature>
<gene>
    <name evidence="12" type="ORF">DFH07DRAFT_1062096</name>
</gene>
<organism evidence="12 13">
    <name type="scientific">Mycena maculata</name>
    <dbReference type="NCBI Taxonomy" id="230809"/>
    <lineage>
        <taxon>Eukaryota</taxon>
        <taxon>Fungi</taxon>
        <taxon>Dikarya</taxon>
        <taxon>Basidiomycota</taxon>
        <taxon>Agaricomycotina</taxon>
        <taxon>Agaricomycetes</taxon>
        <taxon>Agaricomycetidae</taxon>
        <taxon>Agaricales</taxon>
        <taxon>Marasmiineae</taxon>
        <taxon>Mycenaceae</taxon>
        <taxon>Mycena</taxon>
    </lineage>
</organism>
<keyword evidence="4" id="KW-0677">Repeat</keyword>
<feature type="transmembrane region" description="Helical" evidence="9">
    <location>
        <begin position="353"/>
        <end position="376"/>
    </location>
</feature>
<dbReference type="FunFam" id="1.20.1560.10:FF:000013">
    <property type="entry name" value="ABC transporter C family member 2"/>
    <property type="match status" value="1"/>
</dbReference>
<dbReference type="FunFam" id="3.40.50.300:FF:000630">
    <property type="entry name" value="ATP-binding cassette (ABC) transporter, putative"/>
    <property type="match status" value="1"/>
</dbReference>
<dbReference type="GO" id="GO:0005524">
    <property type="term" value="F:ATP binding"/>
    <property type="evidence" value="ECO:0007669"/>
    <property type="project" value="UniProtKB-KW"/>
</dbReference>
<accession>A0AAD7IU45</accession>
<feature type="transmembrane region" description="Helical" evidence="9">
    <location>
        <begin position="32"/>
        <end position="56"/>
    </location>
</feature>
<dbReference type="SUPFAM" id="SSF90123">
    <property type="entry name" value="ABC transporter transmembrane region"/>
    <property type="match status" value="2"/>
</dbReference>
<evidence type="ECO:0008006" key="14">
    <source>
        <dbReference type="Google" id="ProtNLM"/>
    </source>
</evidence>
<dbReference type="CDD" id="cd18596">
    <property type="entry name" value="ABC_6TM_VMR1_D1_like"/>
    <property type="match status" value="1"/>
</dbReference>
<evidence type="ECO:0000256" key="3">
    <source>
        <dbReference type="ARBA" id="ARBA00022692"/>
    </source>
</evidence>
<reference evidence="12" key="1">
    <citation type="submission" date="2023-03" db="EMBL/GenBank/DDBJ databases">
        <title>Massive genome expansion in bonnet fungi (Mycena s.s.) driven by repeated elements and novel gene families across ecological guilds.</title>
        <authorList>
            <consortium name="Lawrence Berkeley National Laboratory"/>
            <person name="Harder C.B."/>
            <person name="Miyauchi S."/>
            <person name="Viragh M."/>
            <person name="Kuo A."/>
            <person name="Thoen E."/>
            <person name="Andreopoulos B."/>
            <person name="Lu D."/>
            <person name="Skrede I."/>
            <person name="Drula E."/>
            <person name="Henrissat B."/>
            <person name="Morin E."/>
            <person name="Kohler A."/>
            <person name="Barry K."/>
            <person name="LaButti K."/>
            <person name="Morin E."/>
            <person name="Salamov A."/>
            <person name="Lipzen A."/>
            <person name="Mereny Z."/>
            <person name="Hegedus B."/>
            <person name="Baldrian P."/>
            <person name="Stursova M."/>
            <person name="Weitz H."/>
            <person name="Taylor A."/>
            <person name="Grigoriev I.V."/>
            <person name="Nagy L.G."/>
            <person name="Martin F."/>
            <person name="Kauserud H."/>
        </authorList>
    </citation>
    <scope>NUCLEOTIDE SEQUENCE</scope>
    <source>
        <strain evidence="12">CBHHK188m</strain>
    </source>
</reference>
<name>A0AAD7IU45_9AGAR</name>
<feature type="domain" description="ABC transporter" evidence="10">
    <location>
        <begin position="1271"/>
        <end position="1502"/>
    </location>
</feature>
<dbReference type="InterPro" id="IPR036640">
    <property type="entry name" value="ABC1_TM_sf"/>
</dbReference>
<keyword evidence="13" id="KW-1185">Reference proteome</keyword>
<evidence type="ECO:0000256" key="2">
    <source>
        <dbReference type="ARBA" id="ARBA00022448"/>
    </source>
</evidence>
<dbReference type="InterPro" id="IPR003593">
    <property type="entry name" value="AAA+_ATPase"/>
</dbReference>
<dbReference type="InterPro" id="IPR017871">
    <property type="entry name" value="ABC_transporter-like_CS"/>
</dbReference>
<evidence type="ECO:0000256" key="1">
    <source>
        <dbReference type="ARBA" id="ARBA00004141"/>
    </source>
</evidence>
<dbReference type="InterPro" id="IPR027417">
    <property type="entry name" value="P-loop_NTPase"/>
</dbReference>
<dbReference type="PROSITE" id="PS50893">
    <property type="entry name" value="ABC_TRANSPORTER_2"/>
    <property type="match status" value="2"/>
</dbReference>
<dbReference type="Proteomes" id="UP001215280">
    <property type="component" value="Unassembled WGS sequence"/>
</dbReference>
<evidence type="ECO:0000256" key="7">
    <source>
        <dbReference type="ARBA" id="ARBA00022989"/>
    </source>
</evidence>
<dbReference type="CDD" id="cd18604">
    <property type="entry name" value="ABC_6TM_VMR1_D2_like"/>
    <property type="match status" value="1"/>
</dbReference>
<evidence type="ECO:0000313" key="13">
    <source>
        <dbReference type="Proteomes" id="UP001215280"/>
    </source>
</evidence>
<evidence type="ECO:0000256" key="4">
    <source>
        <dbReference type="ARBA" id="ARBA00022737"/>
    </source>
</evidence>
<feature type="transmembrane region" description="Helical" evidence="9">
    <location>
        <begin position="553"/>
        <end position="575"/>
    </location>
</feature>
<feature type="transmembrane region" description="Helical" evidence="9">
    <location>
        <begin position="996"/>
        <end position="1022"/>
    </location>
</feature>
<dbReference type="InterPro" id="IPR050173">
    <property type="entry name" value="ABC_transporter_C-like"/>
</dbReference>
<evidence type="ECO:0000256" key="8">
    <source>
        <dbReference type="ARBA" id="ARBA00023136"/>
    </source>
</evidence>
<dbReference type="InterPro" id="IPR011527">
    <property type="entry name" value="ABC1_TM_dom"/>
</dbReference>
<feature type="transmembrane region" description="Helical" evidence="9">
    <location>
        <begin position="1208"/>
        <end position="1227"/>
    </location>
</feature>